<name>A0A2P2K9P5_RHIMU</name>
<dbReference type="GO" id="GO:0012505">
    <property type="term" value="C:endomembrane system"/>
    <property type="evidence" value="ECO:0007669"/>
    <property type="project" value="UniProtKB-SubCell"/>
</dbReference>
<dbReference type="Gene3D" id="1.20.5.110">
    <property type="match status" value="1"/>
</dbReference>
<proteinExistence type="inferred from homology"/>
<comment type="similarity">
    <text evidence="1">Belongs to the synaptobrevin family.</text>
</comment>
<comment type="subcellular location">
    <subcellularLocation>
        <location evidence="8">Endomembrane system</location>
        <topology evidence="8">Single-pass type IV membrane protein</topology>
    </subcellularLocation>
</comment>
<evidence type="ECO:0000256" key="10">
    <source>
        <dbReference type="SAM" id="Phobius"/>
    </source>
</evidence>
<feature type="domain" description="Longin" evidence="11">
    <location>
        <begin position="10"/>
        <end position="130"/>
    </location>
</feature>
<dbReference type="GO" id="GO:0016192">
    <property type="term" value="P:vesicle-mediated transport"/>
    <property type="evidence" value="ECO:0007669"/>
    <property type="project" value="InterPro"/>
</dbReference>
<reference evidence="13" key="1">
    <citation type="submission" date="2018-02" db="EMBL/GenBank/DDBJ databases">
        <title>Rhizophora mucronata_Transcriptome.</title>
        <authorList>
            <person name="Meera S.P."/>
            <person name="Sreeshan A."/>
            <person name="Augustine A."/>
        </authorList>
    </citation>
    <scope>NUCLEOTIDE SEQUENCE</scope>
    <source>
        <tissue evidence="13">Leaf</tissue>
    </source>
</reference>
<keyword evidence="2" id="KW-0813">Transport</keyword>
<feature type="domain" description="V-SNARE coiled-coil homology" evidence="12">
    <location>
        <begin position="146"/>
        <end position="206"/>
    </location>
</feature>
<evidence type="ECO:0000256" key="3">
    <source>
        <dbReference type="ARBA" id="ARBA00022692"/>
    </source>
</evidence>
<dbReference type="InterPro" id="IPR042855">
    <property type="entry name" value="V_SNARE_CC"/>
</dbReference>
<organism evidence="13">
    <name type="scientific">Rhizophora mucronata</name>
    <name type="common">Asiatic mangrove</name>
    <dbReference type="NCBI Taxonomy" id="61149"/>
    <lineage>
        <taxon>Eukaryota</taxon>
        <taxon>Viridiplantae</taxon>
        <taxon>Streptophyta</taxon>
        <taxon>Embryophyta</taxon>
        <taxon>Tracheophyta</taxon>
        <taxon>Spermatophyta</taxon>
        <taxon>Magnoliopsida</taxon>
        <taxon>eudicotyledons</taxon>
        <taxon>Gunneridae</taxon>
        <taxon>Pentapetalae</taxon>
        <taxon>rosids</taxon>
        <taxon>fabids</taxon>
        <taxon>Malpighiales</taxon>
        <taxon>Rhizophoraceae</taxon>
        <taxon>Rhizophora</taxon>
    </lineage>
</organism>
<protein>
    <submittedName>
        <fullName evidence="13">Vesicle-associated membrane protein</fullName>
    </submittedName>
</protein>
<dbReference type="PROSITE" id="PS00417">
    <property type="entry name" value="SYNAPTOBREVIN"/>
    <property type="match status" value="1"/>
</dbReference>
<dbReference type="EMBL" id="GGEC01021961">
    <property type="protein sequence ID" value="MBX02445.1"/>
    <property type="molecule type" value="Transcribed_RNA"/>
</dbReference>
<dbReference type="InterPro" id="IPR001388">
    <property type="entry name" value="Synaptobrevin-like"/>
</dbReference>
<dbReference type="PROSITE" id="PS50859">
    <property type="entry name" value="LONGIN"/>
    <property type="match status" value="1"/>
</dbReference>
<dbReference type="GO" id="GO:0016020">
    <property type="term" value="C:membrane"/>
    <property type="evidence" value="ECO:0007669"/>
    <property type="project" value="InterPro"/>
</dbReference>
<dbReference type="FunFam" id="1.20.5.110:FF:000047">
    <property type="entry name" value="Vesicle-associated membrane protein 727"/>
    <property type="match status" value="1"/>
</dbReference>
<keyword evidence="9" id="KW-0175">Coiled coil</keyword>
<evidence type="ECO:0000313" key="13">
    <source>
        <dbReference type="EMBL" id="MBX02445.1"/>
    </source>
</evidence>
<dbReference type="PROSITE" id="PS50892">
    <property type="entry name" value="V_SNARE"/>
    <property type="match status" value="1"/>
</dbReference>
<dbReference type="SUPFAM" id="SSF64356">
    <property type="entry name" value="SNARE-like"/>
    <property type="match status" value="1"/>
</dbReference>
<accession>A0A2P2K9P5</accession>
<evidence type="ECO:0000256" key="1">
    <source>
        <dbReference type="ARBA" id="ARBA00008025"/>
    </source>
</evidence>
<evidence type="ECO:0000259" key="11">
    <source>
        <dbReference type="PROSITE" id="PS50859"/>
    </source>
</evidence>
<comment type="function">
    <text evidence="7">Involved in the targeting and/or fusion of transport vesicles to their target membrane.</text>
</comment>
<keyword evidence="5 10" id="KW-1133">Transmembrane helix</keyword>
<dbReference type="Pfam" id="PF13774">
    <property type="entry name" value="Longin"/>
    <property type="match status" value="1"/>
</dbReference>
<evidence type="ECO:0000259" key="12">
    <source>
        <dbReference type="PROSITE" id="PS50892"/>
    </source>
</evidence>
<dbReference type="SUPFAM" id="SSF58038">
    <property type="entry name" value="SNARE fusion complex"/>
    <property type="match status" value="1"/>
</dbReference>
<keyword evidence="6 10" id="KW-0472">Membrane</keyword>
<evidence type="ECO:0000256" key="7">
    <source>
        <dbReference type="ARBA" id="ARBA00037493"/>
    </source>
</evidence>
<dbReference type="EMBL" id="GGEC01021962">
    <property type="protein sequence ID" value="MBX02446.1"/>
    <property type="molecule type" value="Transcribed_RNA"/>
</dbReference>
<dbReference type="PANTHER" id="PTHR21136">
    <property type="entry name" value="SNARE PROTEINS"/>
    <property type="match status" value="1"/>
</dbReference>
<keyword evidence="4" id="KW-0653">Protein transport</keyword>
<dbReference type="GO" id="GO:0005737">
    <property type="term" value="C:cytoplasm"/>
    <property type="evidence" value="ECO:0007669"/>
    <property type="project" value="UniProtKB-ARBA"/>
</dbReference>
<dbReference type="InterPro" id="IPR051097">
    <property type="entry name" value="Synaptobrevin-like_transport"/>
</dbReference>
<feature type="transmembrane region" description="Helical" evidence="10">
    <location>
        <begin position="208"/>
        <end position="229"/>
    </location>
</feature>
<dbReference type="FunFam" id="3.30.450.50:FF:000014">
    <property type="entry name" value="vesicle-associated membrane protein 727"/>
    <property type="match status" value="1"/>
</dbReference>
<dbReference type="InterPro" id="IPR011012">
    <property type="entry name" value="Longin-like_dom_sf"/>
</dbReference>
<keyword evidence="3 10" id="KW-0812">Transmembrane</keyword>
<dbReference type="PANTHER" id="PTHR21136:SF169">
    <property type="entry name" value="VESICLE-ASSOCIATED MEMBRANE PROTEIN 727"/>
    <property type="match status" value="1"/>
</dbReference>
<evidence type="ECO:0000256" key="5">
    <source>
        <dbReference type="ARBA" id="ARBA00022989"/>
    </source>
</evidence>
<dbReference type="Pfam" id="PF00957">
    <property type="entry name" value="Synaptobrevin"/>
    <property type="match status" value="1"/>
</dbReference>
<evidence type="ECO:0000256" key="9">
    <source>
        <dbReference type="PROSITE-ProRule" id="PRU00290"/>
    </source>
</evidence>
<evidence type="ECO:0000256" key="2">
    <source>
        <dbReference type="ARBA" id="ARBA00022448"/>
    </source>
</evidence>
<evidence type="ECO:0000256" key="6">
    <source>
        <dbReference type="ARBA" id="ARBA00023136"/>
    </source>
</evidence>
<dbReference type="SMART" id="SM01270">
    <property type="entry name" value="Longin"/>
    <property type="match status" value="1"/>
</dbReference>
<dbReference type="GO" id="GO:0015031">
    <property type="term" value="P:protein transport"/>
    <property type="evidence" value="ECO:0007669"/>
    <property type="project" value="UniProtKB-KW"/>
</dbReference>
<dbReference type="Gene3D" id="3.30.450.50">
    <property type="entry name" value="Longin domain"/>
    <property type="match status" value="1"/>
</dbReference>
<dbReference type="PRINTS" id="PR00219">
    <property type="entry name" value="SYNAPTOBREVN"/>
</dbReference>
<evidence type="ECO:0000256" key="4">
    <source>
        <dbReference type="ARBA" id="ARBA00022927"/>
    </source>
</evidence>
<dbReference type="AlphaFoldDB" id="A0A2P2K9P5"/>
<dbReference type="InterPro" id="IPR010908">
    <property type="entry name" value="Longin_dom"/>
</dbReference>
<sequence length="235" mass="26937">MSQKGLIYCFVAKGTVVLAEHTTYSGNFSTIAVQCLQKLPSNSSKYTYSCDGHTFNFLSDNGFVFLVVADESVGRGVPFVFLERVKDDFKQRYAASINTDAHPLADEDDDLFGDRFSIAYNLDREFGPRLKEHMQYCMNHPEEISKLSKLKAQITEVKGIMMDNIEKVLDRGERIELLVDKTENLQFQADSFQRQGRQLRRKMWLQNLHMKLMVGGAVLIVIIILWLMVCRGFKC</sequence>
<dbReference type="CDD" id="cd14824">
    <property type="entry name" value="Longin"/>
    <property type="match status" value="1"/>
</dbReference>
<dbReference type="CDD" id="cd15843">
    <property type="entry name" value="R-SNARE"/>
    <property type="match status" value="1"/>
</dbReference>
<evidence type="ECO:0000256" key="8">
    <source>
        <dbReference type="ARBA" id="ARBA00046280"/>
    </source>
</evidence>